<dbReference type="InterPro" id="IPR019819">
    <property type="entry name" value="Carboxylesterase_B_CS"/>
</dbReference>
<dbReference type="PANTHER" id="PTHR43903">
    <property type="entry name" value="NEUROLIGIN"/>
    <property type="match status" value="1"/>
</dbReference>
<evidence type="ECO:0000256" key="1">
    <source>
        <dbReference type="ARBA" id="ARBA00005964"/>
    </source>
</evidence>
<evidence type="ECO:0000313" key="6">
    <source>
        <dbReference type="EMBL" id="KAK3803030.1"/>
    </source>
</evidence>
<dbReference type="InterPro" id="IPR029058">
    <property type="entry name" value="AB_hydrolase_fold"/>
</dbReference>
<organism evidence="6 7">
    <name type="scientific">Elysia crispata</name>
    <name type="common">lettuce slug</name>
    <dbReference type="NCBI Taxonomy" id="231223"/>
    <lineage>
        <taxon>Eukaryota</taxon>
        <taxon>Metazoa</taxon>
        <taxon>Spiralia</taxon>
        <taxon>Lophotrochozoa</taxon>
        <taxon>Mollusca</taxon>
        <taxon>Gastropoda</taxon>
        <taxon>Heterobranchia</taxon>
        <taxon>Euthyneura</taxon>
        <taxon>Panpulmonata</taxon>
        <taxon>Sacoglossa</taxon>
        <taxon>Placobranchoidea</taxon>
        <taxon>Plakobranchidae</taxon>
        <taxon>Elysia</taxon>
    </lineage>
</organism>
<protein>
    <recommendedName>
        <fullName evidence="4">Carboxylic ester hydrolase</fullName>
        <ecNumber evidence="4">3.1.1.-</ecNumber>
    </recommendedName>
</protein>
<dbReference type="GO" id="GO:0016787">
    <property type="term" value="F:hydrolase activity"/>
    <property type="evidence" value="ECO:0007669"/>
    <property type="project" value="UniProtKB-KW"/>
</dbReference>
<evidence type="ECO:0000256" key="2">
    <source>
        <dbReference type="ARBA" id="ARBA00022729"/>
    </source>
</evidence>
<feature type="domain" description="Carboxylesterase type B" evidence="5">
    <location>
        <begin position="35"/>
        <end position="530"/>
    </location>
</feature>
<dbReference type="PROSITE" id="PS00941">
    <property type="entry name" value="CARBOXYLESTERASE_B_2"/>
    <property type="match status" value="1"/>
</dbReference>
<dbReference type="InterPro" id="IPR051093">
    <property type="entry name" value="Neuroligin/BSAL"/>
</dbReference>
<dbReference type="Pfam" id="PF00135">
    <property type="entry name" value="COesterase"/>
    <property type="match status" value="1"/>
</dbReference>
<sequence length="540" mass="59453">MENRDGFLPVGVCYDTWSDLTLLPAIVCTGQALGGPAQFRPSHRRHTMGQNLRAYEVKPSCYGVGVIGPVSEDCLYLDIYVPGRPYPGSRSVMVFFHGGGFVAASPQPSMDALMAQGDAIVVFVHYRLGPFGFLSAAESFLKGNYGLWDQTMALRWVRSNIAGFGGDPRRITIFGSSAGAASVAYHALAPPSKGLFQRAILMSGSPTATWAIQRDPRSLARQLATNLNCPYPADSEDFGIRALIVSCLRLLKPEQIDQASLNLTLAQDTATKLVEFLFVPVVDREFVLEDPKVLLGNQTFLTSQGIMDMDFIVGVVNNEGSLLFGNPAVPVPPVFGDFFDSSLVPRLLFQRFGQSSSAAAVSAVSEFYTARIPRQFLSALGVSPNNVTLDFVETLKLLKVAHAYGDPAFVIPALDFSRPIADLQSFFKGRGKTYFYYFDYCPWFTAALCTMHGLDNLYLFPPTHLHDITDARVSKMFIELLTSFSRTGIPRAAGMVQPWSTFSRSTDYSVLRLNGSPEMKPRLFSSKEELWLIRTPQLMS</sequence>
<evidence type="ECO:0000259" key="5">
    <source>
        <dbReference type="Pfam" id="PF00135"/>
    </source>
</evidence>
<dbReference type="EC" id="3.1.1.-" evidence="4"/>
<dbReference type="AlphaFoldDB" id="A0AAE1BBF9"/>
<keyword evidence="2" id="KW-0732">Signal</keyword>
<dbReference type="EMBL" id="JAWDGP010000196">
    <property type="protein sequence ID" value="KAK3803030.1"/>
    <property type="molecule type" value="Genomic_DNA"/>
</dbReference>
<dbReference type="PROSITE" id="PS00122">
    <property type="entry name" value="CARBOXYLESTERASE_B_1"/>
    <property type="match status" value="1"/>
</dbReference>
<proteinExistence type="inferred from homology"/>
<dbReference type="InterPro" id="IPR019826">
    <property type="entry name" value="Carboxylesterase_B_AS"/>
</dbReference>
<evidence type="ECO:0000313" key="7">
    <source>
        <dbReference type="Proteomes" id="UP001283361"/>
    </source>
</evidence>
<reference evidence="6" key="1">
    <citation type="journal article" date="2023" name="G3 (Bethesda)">
        <title>A reference genome for the long-term kleptoplast-retaining sea slug Elysia crispata morphotype clarki.</title>
        <authorList>
            <person name="Eastman K.E."/>
            <person name="Pendleton A.L."/>
            <person name="Shaikh M.A."/>
            <person name="Suttiyut T."/>
            <person name="Ogas R."/>
            <person name="Tomko P."/>
            <person name="Gavelis G."/>
            <person name="Widhalm J.R."/>
            <person name="Wisecaver J.H."/>
        </authorList>
    </citation>
    <scope>NUCLEOTIDE SEQUENCE</scope>
    <source>
        <strain evidence="6">ECLA1</strain>
    </source>
</reference>
<evidence type="ECO:0000256" key="4">
    <source>
        <dbReference type="RuleBase" id="RU361235"/>
    </source>
</evidence>
<evidence type="ECO:0000256" key="3">
    <source>
        <dbReference type="ARBA" id="ARBA00022801"/>
    </source>
</evidence>
<keyword evidence="3 4" id="KW-0378">Hydrolase</keyword>
<comment type="similarity">
    <text evidence="1 4">Belongs to the type-B carboxylesterase/lipase family.</text>
</comment>
<dbReference type="Proteomes" id="UP001283361">
    <property type="component" value="Unassembled WGS sequence"/>
</dbReference>
<dbReference type="SUPFAM" id="SSF53474">
    <property type="entry name" value="alpha/beta-Hydrolases"/>
    <property type="match status" value="1"/>
</dbReference>
<gene>
    <name evidence="6" type="ORF">RRG08_008398</name>
</gene>
<dbReference type="InterPro" id="IPR002018">
    <property type="entry name" value="CarbesteraseB"/>
</dbReference>
<comment type="caution">
    <text evidence="6">The sequence shown here is derived from an EMBL/GenBank/DDBJ whole genome shotgun (WGS) entry which is preliminary data.</text>
</comment>
<name>A0AAE1BBF9_9GAST</name>
<accession>A0AAE1BBF9</accession>
<dbReference type="Gene3D" id="3.40.50.1820">
    <property type="entry name" value="alpha/beta hydrolase"/>
    <property type="match status" value="1"/>
</dbReference>
<keyword evidence="7" id="KW-1185">Reference proteome</keyword>